<dbReference type="Gene3D" id="1.10.3720.10">
    <property type="entry name" value="MetI-like"/>
    <property type="match status" value="1"/>
</dbReference>
<dbReference type="PANTHER" id="PTHR30450:SF5">
    <property type="entry name" value="HISTIDINE TRANSPORT SYSTEM PERMEASE PROTEIN HISM"/>
    <property type="match status" value="1"/>
</dbReference>
<dbReference type="NCBIfam" id="NF011651">
    <property type="entry name" value="PRK15069.1"/>
    <property type="match status" value="1"/>
</dbReference>
<feature type="transmembrane region" description="Helical" evidence="12">
    <location>
        <begin position="106"/>
        <end position="125"/>
    </location>
</feature>
<evidence type="ECO:0000256" key="12">
    <source>
        <dbReference type="RuleBase" id="RU363032"/>
    </source>
</evidence>
<feature type="domain" description="ABC transmembrane type-1" evidence="13">
    <location>
        <begin position="32"/>
        <end position="230"/>
    </location>
</feature>
<evidence type="ECO:0000256" key="9">
    <source>
        <dbReference type="ARBA" id="ARBA00023136"/>
    </source>
</evidence>
<dbReference type="GO" id="GO:0006865">
    <property type="term" value="P:amino acid transport"/>
    <property type="evidence" value="ECO:0007669"/>
    <property type="project" value="UniProtKB-KW"/>
</dbReference>
<comment type="subcellular location">
    <subcellularLocation>
        <location evidence="1">Cell inner membrane</location>
        <topology evidence="1">Multi-pass membrane protein</topology>
    </subcellularLocation>
    <subcellularLocation>
        <location evidence="12">Cell membrane</location>
        <topology evidence="12">Multi-pass membrane protein</topology>
    </subcellularLocation>
</comment>
<dbReference type="NCBIfam" id="TIGR01726">
    <property type="entry name" value="HEQRo_perm_3TM"/>
    <property type="match status" value="1"/>
</dbReference>
<evidence type="ECO:0000256" key="8">
    <source>
        <dbReference type="ARBA" id="ARBA00022989"/>
    </source>
</evidence>
<dbReference type="Pfam" id="PF00528">
    <property type="entry name" value="BPD_transp_1"/>
    <property type="match status" value="1"/>
</dbReference>
<keyword evidence="4" id="KW-1003">Cell membrane</keyword>
<evidence type="ECO:0000256" key="1">
    <source>
        <dbReference type="ARBA" id="ARBA00004429"/>
    </source>
</evidence>
<evidence type="ECO:0000256" key="6">
    <source>
        <dbReference type="ARBA" id="ARBA00022692"/>
    </source>
</evidence>
<dbReference type="GO" id="GO:0022857">
    <property type="term" value="F:transmembrane transporter activity"/>
    <property type="evidence" value="ECO:0007669"/>
    <property type="project" value="InterPro"/>
</dbReference>
<keyword evidence="5" id="KW-0997">Cell inner membrane</keyword>
<evidence type="ECO:0000256" key="11">
    <source>
        <dbReference type="ARBA" id="ARBA00046835"/>
    </source>
</evidence>
<evidence type="ECO:0000256" key="5">
    <source>
        <dbReference type="ARBA" id="ARBA00022519"/>
    </source>
</evidence>
<dbReference type="EMBL" id="FOHV01000001">
    <property type="protein sequence ID" value="SES64252.1"/>
    <property type="molecule type" value="Genomic_DNA"/>
</dbReference>
<feature type="transmembrane region" description="Helical" evidence="12">
    <location>
        <begin position="36"/>
        <end position="56"/>
    </location>
</feature>
<name>A0A1H9Y5V1_9GAMM</name>
<keyword evidence="7" id="KW-0029">Amino-acid transport</keyword>
<organism evidence="14 15">
    <name type="scientific">Thorsellia anophelis DSM 18579</name>
    <dbReference type="NCBI Taxonomy" id="1123402"/>
    <lineage>
        <taxon>Bacteria</taxon>
        <taxon>Pseudomonadati</taxon>
        <taxon>Pseudomonadota</taxon>
        <taxon>Gammaproteobacteria</taxon>
        <taxon>Enterobacterales</taxon>
        <taxon>Thorselliaceae</taxon>
        <taxon>Thorsellia</taxon>
    </lineage>
</organism>
<evidence type="ECO:0000313" key="15">
    <source>
        <dbReference type="Proteomes" id="UP000242642"/>
    </source>
</evidence>
<proteinExistence type="inferred from homology"/>
<evidence type="ECO:0000256" key="2">
    <source>
        <dbReference type="ARBA" id="ARBA00010072"/>
    </source>
</evidence>
<reference evidence="15" key="1">
    <citation type="submission" date="2016-10" db="EMBL/GenBank/DDBJ databases">
        <authorList>
            <person name="Varghese N."/>
            <person name="Submissions S."/>
        </authorList>
    </citation>
    <scope>NUCLEOTIDE SEQUENCE [LARGE SCALE GENOMIC DNA]</scope>
    <source>
        <strain evidence="15">DSM 18579</strain>
    </source>
</reference>
<dbReference type="Proteomes" id="UP000242642">
    <property type="component" value="Unassembled WGS sequence"/>
</dbReference>
<dbReference type="InterPro" id="IPR010065">
    <property type="entry name" value="AA_ABC_transptr_permease_3TM"/>
</dbReference>
<dbReference type="SUPFAM" id="SSF161098">
    <property type="entry name" value="MetI-like"/>
    <property type="match status" value="1"/>
</dbReference>
<gene>
    <name evidence="14" type="ORF">SAMN02583745_00075</name>
</gene>
<dbReference type="AlphaFoldDB" id="A0A1H9Y5V1"/>
<dbReference type="GO" id="GO:0043190">
    <property type="term" value="C:ATP-binding cassette (ABC) transporter complex"/>
    <property type="evidence" value="ECO:0007669"/>
    <property type="project" value="InterPro"/>
</dbReference>
<dbReference type="PANTHER" id="PTHR30450">
    <property type="entry name" value="ABC TRANSPORTER PERMEASE"/>
    <property type="match status" value="1"/>
</dbReference>
<protein>
    <recommendedName>
        <fullName evidence="10">Histidine/lysine/arginine/ornithine transport system permease protein HisM</fullName>
    </recommendedName>
</protein>
<feature type="transmembrane region" description="Helical" evidence="12">
    <location>
        <begin position="209"/>
        <end position="230"/>
    </location>
</feature>
<feature type="transmembrane region" description="Helical" evidence="12">
    <location>
        <begin position="176"/>
        <end position="197"/>
    </location>
</feature>
<comment type="subunit">
    <text evidence="11">The HisPMQJ complex is composed of two ATP-binding proteins (HisP), two transmembrane proteins (HisM and HisQ) and a solute-binding protein (HisJ). The HisPMQ-ArgT complex is composed of two ATP-binding proteins (HisP), two transmembrane proteins (HisM and HisQ) and a solute-binding protein (ArgT).</text>
</comment>
<dbReference type="InterPro" id="IPR000515">
    <property type="entry name" value="MetI-like"/>
</dbReference>
<keyword evidence="15" id="KW-1185">Reference proteome</keyword>
<feature type="transmembrane region" description="Helical" evidence="12">
    <location>
        <begin position="68"/>
        <end position="94"/>
    </location>
</feature>
<evidence type="ECO:0000256" key="4">
    <source>
        <dbReference type="ARBA" id="ARBA00022475"/>
    </source>
</evidence>
<evidence type="ECO:0000313" key="14">
    <source>
        <dbReference type="EMBL" id="SES64252.1"/>
    </source>
</evidence>
<evidence type="ECO:0000256" key="7">
    <source>
        <dbReference type="ARBA" id="ARBA00022970"/>
    </source>
</evidence>
<dbReference type="InterPro" id="IPR035906">
    <property type="entry name" value="MetI-like_sf"/>
</dbReference>
<keyword evidence="9 12" id="KW-0472">Membrane</keyword>
<accession>A0A1H9Y5V1</accession>
<evidence type="ECO:0000259" key="13">
    <source>
        <dbReference type="PROSITE" id="PS50928"/>
    </source>
</evidence>
<dbReference type="STRING" id="1123402.SAMN02583745_00075"/>
<evidence type="ECO:0000256" key="3">
    <source>
        <dbReference type="ARBA" id="ARBA00022448"/>
    </source>
</evidence>
<dbReference type="PROSITE" id="PS50928">
    <property type="entry name" value="ABC_TM1"/>
    <property type="match status" value="1"/>
</dbReference>
<evidence type="ECO:0000256" key="10">
    <source>
        <dbReference type="ARBA" id="ARBA00039779"/>
    </source>
</evidence>
<sequence>MIEMITNSNMYLILGEYWQNILYTDGFRMTGVAMTLWLLILSAVIGWVLSVFLAVARSSKKAYLRMPVWTFTYLFRGTPFYIQLLLIYNGVIFLEIVKETSVLKDFFRVGFNCAMLALVLNTAAYTTEIIAGAIKNVGSGQIEAAQAYGMSRFQIYTRIILPTALRTSLPSYGNEVILLLHCTSLAFGATVPELFSVIKQINAKYLDSINIYILAGCIYLVISYTLIALFRIAEKRWLSYLQPVSQH</sequence>
<keyword evidence="8 12" id="KW-1133">Transmembrane helix</keyword>
<keyword evidence="6 12" id="KW-0812">Transmembrane</keyword>
<comment type="similarity">
    <text evidence="2">Belongs to the binding-protein-dependent transport system permease family. HisMQ subfamily.</text>
</comment>
<dbReference type="CDD" id="cd06261">
    <property type="entry name" value="TM_PBP2"/>
    <property type="match status" value="1"/>
</dbReference>
<dbReference type="InterPro" id="IPR051322">
    <property type="entry name" value="AA_ABC_Transporter_Permease"/>
</dbReference>
<keyword evidence="3 12" id="KW-0813">Transport</keyword>